<organism evidence="2 3">
    <name type="scientific">Anas platyrhynchos</name>
    <name type="common">Mallard</name>
    <name type="synonym">Anas boschas</name>
    <dbReference type="NCBI Taxonomy" id="8839"/>
    <lineage>
        <taxon>Eukaryota</taxon>
        <taxon>Metazoa</taxon>
        <taxon>Chordata</taxon>
        <taxon>Craniata</taxon>
        <taxon>Vertebrata</taxon>
        <taxon>Euteleostomi</taxon>
        <taxon>Archelosauria</taxon>
        <taxon>Archosauria</taxon>
        <taxon>Dinosauria</taxon>
        <taxon>Saurischia</taxon>
        <taxon>Theropoda</taxon>
        <taxon>Coelurosauria</taxon>
        <taxon>Aves</taxon>
        <taxon>Neognathae</taxon>
        <taxon>Galloanserae</taxon>
        <taxon>Anseriformes</taxon>
        <taxon>Anatidae</taxon>
        <taxon>Anatinae</taxon>
        <taxon>Anas</taxon>
    </lineage>
</organism>
<dbReference type="EMBL" id="KB743197">
    <property type="protein sequence ID" value="EOB00424.1"/>
    <property type="molecule type" value="Genomic_DNA"/>
</dbReference>
<protein>
    <submittedName>
        <fullName evidence="2">Uncharacterized protein</fullName>
    </submittedName>
</protein>
<dbReference type="AlphaFoldDB" id="R0L4C2"/>
<evidence type="ECO:0000313" key="3">
    <source>
        <dbReference type="Proteomes" id="UP000296049"/>
    </source>
</evidence>
<accession>R0L4C2</accession>
<dbReference type="Proteomes" id="UP000296049">
    <property type="component" value="Unassembled WGS sequence"/>
</dbReference>
<feature type="region of interest" description="Disordered" evidence="1">
    <location>
        <begin position="25"/>
        <end position="65"/>
    </location>
</feature>
<keyword evidence="3" id="KW-1185">Reference proteome</keyword>
<gene>
    <name evidence="2" type="ORF">Anapl_00759</name>
</gene>
<proteinExistence type="predicted"/>
<evidence type="ECO:0000313" key="2">
    <source>
        <dbReference type="EMBL" id="EOB00424.1"/>
    </source>
</evidence>
<reference evidence="3" key="1">
    <citation type="journal article" date="2013" name="Nat. Genet.">
        <title>The duck genome and transcriptome provide insight into an avian influenza virus reservoir species.</title>
        <authorList>
            <person name="Huang Y."/>
            <person name="Li Y."/>
            <person name="Burt D.W."/>
            <person name="Chen H."/>
            <person name="Zhang Y."/>
            <person name="Qian W."/>
            <person name="Kim H."/>
            <person name="Gan S."/>
            <person name="Zhao Y."/>
            <person name="Li J."/>
            <person name="Yi K."/>
            <person name="Feng H."/>
            <person name="Zhu P."/>
            <person name="Li B."/>
            <person name="Liu Q."/>
            <person name="Fairley S."/>
            <person name="Magor K.E."/>
            <person name="Du Z."/>
            <person name="Hu X."/>
            <person name="Goodman L."/>
            <person name="Tafer H."/>
            <person name="Vignal A."/>
            <person name="Lee T."/>
            <person name="Kim K.W."/>
            <person name="Sheng Z."/>
            <person name="An Y."/>
            <person name="Searle S."/>
            <person name="Herrero J."/>
            <person name="Groenen M.A."/>
            <person name="Crooijmans R.P."/>
            <person name="Faraut T."/>
            <person name="Cai Q."/>
            <person name="Webster R.G."/>
            <person name="Aldridge J.R."/>
            <person name="Warren W.C."/>
            <person name="Bartschat S."/>
            <person name="Kehr S."/>
            <person name="Marz M."/>
            <person name="Stadler P.F."/>
            <person name="Smith J."/>
            <person name="Kraus R.H."/>
            <person name="Zhao Y."/>
            <person name="Ren L."/>
            <person name="Fei J."/>
            <person name="Morisson M."/>
            <person name="Kaiser P."/>
            <person name="Griffin D.K."/>
            <person name="Rao M."/>
            <person name="Pitel F."/>
            <person name="Wang J."/>
            <person name="Li N."/>
        </authorList>
    </citation>
    <scope>NUCLEOTIDE SEQUENCE [LARGE SCALE GENOMIC DNA]</scope>
</reference>
<evidence type="ECO:0000256" key="1">
    <source>
        <dbReference type="SAM" id="MobiDB-lite"/>
    </source>
</evidence>
<sequence>MPIARLVQLFGTELRSEGLLRAFGSAQEEVTAPPESKPPDLKASTMGKQQSWSHRAAASGPAPGAGLNPREALLLPAVRGAGAGCVDYSASDPKSCWASGHDHHGSLLDKSQGVFPGLAAGWSEESGSRWEELRGRTGDISAWVSPEGSVNTPASSTVHRNITASPVGDIEHGEGCNSRKIKDDFRLSSFEKHCQELDCICASAAELLSKGGQLLHGAAVETKLSMTVTTGALLISWFWTRCQSRDLQTCPALTARNEV</sequence>
<name>R0L4C2_ANAPL</name>
<feature type="compositionally biased region" description="Low complexity" evidence="1">
    <location>
        <begin position="56"/>
        <end position="65"/>
    </location>
</feature>